<sequence length="110" mass="11832">MLVAHSYGGAMITNCLQLWQEDERVADAVRRLTALKPAGVDTIADSTVIGLGRDVARVAKANALVGINIIAATGIYTHIRDAVLPALRQAGVTDEQLGTMLIDNPRRYFT</sequence>
<dbReference type="SUPFAM" id="SSF51556">
    <property type="entry name" value="Metallo-dependent hydrolases"/>
    <property type="match status" value="2"/>
</dbReference>
<dbReference type="InterPro" id="IPR001559">
    <property type="entry name" value="Phosphotriesterase"/>
</dbReference>
<evidence type="ECO:0000313" key="3">
    <source>
        <dbReference type="EMBL" id="MFF3669407.1"/>
    </source>
</evidence>
<reference evidence="3 4" key="1">
    <citation type="submission" date="2024-10" db="EMBL/GenBank/DDBJ databases">
        <title>The Natural Products Discovery Center: Release of the First 8490 Sequenced Strains for Exploring Actinobacteria Biosynthetic Diversity.</title>
        <authorList>
            <person name="Kalkreuter E."/>
            <person name="Kautsar S.A."/>
            <person name="Yang D."/>
            <person name="Bader C.D."/>
            <person name="Teijaro C.N."/>
            <person name="Fluegel L."/>
            <person name="Davis C.M."/>
            <person name="Simpson J.R."/>
            <person name="Lauterbach L."/>
            <person name="Steele A.D."/>
            <person name="Gui C."/>
            <person name="Meng S."/>
            <person name="Li G."/>
            <person name="Viehrig K."/>
            <person name="Ye F."/>
            <person name="Su P."/>
            <person name="Kiefer A.F."/>
            <person name="Nichols A."/>
            <person name="Cepeda A.J."/>
            <person name="Yan W."/>
            <person name="Fan B."/>
            <person name="Jiang Y."/>
            <person name="Adhikari A."/>
            <person name="Zheng C.-J."/>
            <person name="Schuster L."/>
            <person name="Cowan T.M."/>
            <person name="Smanski M.J."/>
            <person name="Chevrette M.G."/>
            <person name="De Carvalho L.P.S."/>
            <person name="Shen B."/>
        </authorList>
    </citation>
    <scope>NUCLEOTIDE SEQUENCE [LARGE SCALE GENOMIC DNA]</scope>
    <source>
        <strain evidence="3 4">NPDC002173</strain>
    </source>
</reference>
<evidence type="ECO:0000256" key="1">
    <source>
        <dbReference type="ARBA" id="ARBA00022723"/>
    </source>
</evidence>
<dbReference type="RefSeq" id="WP_387415466.1">
    <property type="nucleotide sequence ID" value="NZ_JBIASD010000021.1"/>
</dbReference>
<keyword evidence="1" id="KW-0479">Metal-binding</keyword>
<proteinExistence type="predicted"/>
<comment type="caution">
    <text evidence="3">The sequence shown here is derived from an EMBL/GenBank/DDBJ whole genome shotgun (WGS) entry which is preliminary data.</text>
</comment>
<protein>
    <recommendedName>
        <fullName evidence="5">Phosphotriesterase-related protein</fullName>
    </recommendedName>
</protein>
<dbReference type="Proteomes" id="UP001602013">
    <property type="component" value="Unassembled WGS sequence"/>
</dbReference>
<dbReference type="Pfam" id="PF02126">
    <property type="entry name" value="PTE"/>
    <property type="match status" value="2"/>
</dbReference>
<dbReference type="InterPro" id="IPR032466">
    <property type="entry name" value="Metal_Hydrolase"/>
</dbReference>
<keyword evidence="2" id="KW-0378">Hydrolase</keyword>
<name>A0ABW6SZ32_9ACTN</name>
<organism evidence="3 4">
    <name type="scientific">Microtetraspora malaysiensis</name>
    <dbReference type="NCBI Taxonomy" id="161358"/>
    <lineage>
        <taxon>Bacteria</taxon>
        <taxon>Bacillati</taxon>
        <taxon>Actinomycetota</taxon>
        <taxon>Actinomycetes</taxon>
        <taxon>Streptosporangiales</taxon>
        <taxon>Streptosporangiaceae</taxon>
        <taxon>Microtetraspora</taxon>
    </lineage>
</organism>
<accession>A0ABW6SZ32</accession>
<evidence type="ECO:0000256" key="2">
    <source>
        <dbReference type="ARBA" id="ARBA00022801"/>
    </source>
</evidence>
<keyword evidence="4" id="KW-1185">Reference proteome</keyword>
<evidence type="ECO:0000313" key="4">
    <source>
        <dbReference type="Proteomes" id="UP001602013"/>
    </source>
</evidence>
<dbReference type="PANTHER" id="PTHR10819">
    <property type="entry name" value="PHOSPHOTRIESTERASE-RELATED"/>
    <property type="match status" value="1"/>
</dbReference>
<dbReference type="Gene3D" id="3.20.20.140">
    <property type="entry name" value="Metal-dependent hydrolases"/>
    <property type="match status" value="2"/>
</dbReference>
<gene>
    <name evidence="3" type="ORF">ACFYXI_27830</name>
</gene>
<evidence type="ECO:0008006" key="5">
    <source>
        <dbReference type="Google" id="ProtNLM"/>
    </source>
</evidence>
<dbReference type="EMBL" id="JBIASD010000021">
    <property type="protein sequence ID" value="MFF3669407.1"/>
    <property type="molecule type" value="Genomic_DNA"/>
</dbReference>
<dbReference type="PANTHER" id="PTHR10819:SF3">
    <property type="entry name" value="PHOSPHOTRIESTERASE-RELATED PROTEIN"/>
    <property type="match status" value="1"/>
</dbReference>